<proteinExistence type="predicted"/>
<comment type="caution">
    <text evidence="6">The sequence shown here is derived from an EMBL/GenBank/DDBJ whole genome shotgun (WGS) entry which is preliminary data.</text>
</comment>
<dbReference type="RefSeq" id="WP_184193331.1">
    <property type="nucleotide sequence ID" value="NZ_JACHGW010000001.1"/>
</dbReference>
<feature type="chain" id="PRO_5030928090" description="G8 domain-containing protein" evidence="4">
    <location>
        <begin position="20"/>
        <end position="857"/>
    </location>
</feature>
<feature type="region of interest" description="Disordered" evidence="3">
    <location>
        <begin position="46"/>
        <end position="69"/>
    </location>
</feature>
<evidence type="ECO:0000256" key="2">
    <source>
        <dbReference type="ARBA" id="ARBA00023180"/>
    </source>
</evidence>
<keyword evidence="7" id="KW-1185">Reference proteome</keyword>
<organism evidence="6 7">
    <name type="scientific">Armatimonas rosea</name>
    <dbReference type="NCBI Taxonomy" id="685828"/>
    <lineage>
        <taxon>Bacteria</taxon>
        <taxon>Bacillati</taxon>
        <taxon>Armatimonadota</taxon>
        <taxon>Armatimonadia</taxon>
        <taxon>Armatimonadales</taxon>
        <taxon>Armatimonadaceae</taxon>
        <taxon>Armatimonas</taxon>
    </lineage>
</organism>
<evidence type="ECO:0000259" key="5">
    <source>
        <dbReference type="SMART" id="SM01225"/>
    </source>
</evidence>
<sequence>MTRTAFLLMCLSVGIAARAQHVTARAFDPKATTLFDGMPNFSLRPSVTAAQSGPWSDPRTWEGGSIPTPTDSVLVPPGVKVTVRGSANQAKTVAVRGVLSVESGTLTANTVQVLPDGYLELGRAGLPVTAKVVLGGERLPKSDDPEQHGAGLLVLGRFVAAGEAKTPFVRLAKAPVAGATTLALGEAAKGWRVGDTLALPDTRSPERRGKTARQSETTTISAIASDGKQVTLAAPLKFAHAGQERFLPHVLNLTRSVTVTSKNASVPGHIFLGEGATTEIENVAFSGLGRTTTEPLSPEKNHVARYAFHFHHATGPFRGEWRGKLTGCAFDGSPKWQLVLHGTTKVRVENNAFWGARGAAVVVEDGHEAYNELVGNLAANCPGGKEPELEPGLRDDKEDVGSEGVGFWLANAANLCKNNIAADCALAGILKFPRPERPRRGTLSFFAEPQGEPVRLLRFPEADNLPYPVPFENNEVYASLHGLELWRESPFTVKDSVAWNCHQGLVPRATEPLMVDGLIVRGDPGALGDDSDPTIGVPNRYYPVTGHLKRLDIAGVAIGVKQQTPRGTNEPGGRQFDVLIQDSVFACPVGVRIDGDLHYKRDAVGQSRTLLKNCTFSSPTRGGGGGESGGGKAVDMILPFGNDINPLAADEVYVEDFQGKPGANFRLYYAIQAASEIVPIATPDSGIHNLPPDQDEALYHDGQKHFRIRGLQEKGLTNAQAWAKYQKAWAGAVAPADAKPHPTLGGLVVPIASAPPLFVQPLALTGIQLDGDGAACWGANHNWHRYWERLELEVRVDGKRVGTVRADQYNAVSHRTDGFRFTFPSTVRDGREHEIAVVVAGTDSHVPGSPMRRVLGQ</sequence>
<evidence type="ECO:0000256" key="3">
    <source>
        <dbReference type="SAM" id="MobiDB-lite"/>
    </source>
</evidence>
<dbReference type="PANTHER" id="PTHR46769:SF2">
    <property type="entry name" value="FIBROCYSTIN-L ISOFORM 2 PRECURSOR-RELATED"/>
    <property type="match status" value="1"/>
</dbReference>
<feature type="signal peptide" evidence="4">
    <location>
        <begin position="1"/>
        <end position="19"/>
    </location>
</feature>
<evidence type="ECO:0000256" key="1">
    <source>
        <dbReference type="ARBA" id="ARBA00022729"/>
    </source>
</evidence>
<dbReference type="EMBL" id="JACHGW010000001">
    <property type="protein sequence ID" value="MBB6049736.1"/>
    <property type="molecule type" value="Genomic_DNA"/>
</dbReference>
<dbReference type="Proteomes" id="UP000520814">
    <property type="component" value="Unassembled WGS sequence"/>
</dbReference>
<name>A0A7W9SN92_ARMRO</name>
<dbReference type="PANTHER" id="PTHR46769">
    <property type="entry name" value="POLYCYSTIC KIDNEY AND HEPATIC DISEASE 1 (AUTOSOMAL RECESSIVE)-LIKE 1"/>
    <property type="match status" value="1"/>
</dbReference>
<gene>
    <name evidence="6" type="ORF">HNQ39_001498</name>
</gene>
<dbReference type="InterPro" id="IPR055401">
    <property type="entry name" value="CEMIP_beta-hel_dom"/>
</dbReference>
<dbReference type="Pfam" id="PF10162">
    <property type="entry name" value="G8"/>
    <property type="match status" value="1"/>
</dbReference>
<feature type="domain" description="G8" evidence="5">
    <location>
        <begin position="59"/>
        <end position="173"/>
    </location>
</feature>
<dbReference type="InterPro" id="IPR019316">
    <property type="entry name" value="G8_domain"/>
</dbReference>
<evidence type="ECO:0000256" key="4">
    <source>
        <dbReference type="SAM" id="SignalP"/>
    </source>
</evidence>
<dbReference type="SMART" id="SM01225">
    <property type="entry name" value="G8"/>
    <property type="match status" value="1"/>
</dbReference>
<accession>A0A7W9SN92</accession>
<keyword evidence="1 4" id="KW-0732">Signal</keyword>
<reference evidence="6 7" key="1">
    <citation type="submission" date="2020-08" db="EMBL/GenBank/DDBJ databases">
        <title>Genomic Encyclopedia of Type Strains, Phase IV (KMG-IV): sequencing the most valuable type-strain genomes for metagenomic binning, comparative biology and taxonomic classification.</title>
        <authorList>
            <person name="Goeker M."/>
        </authorList>
    </citation>
    <scope>NUCLEOTIDE SEQUENCE [LARGE SCALE GENOMIC DNA]</scope>
    <source>
        <strain evidence="6 7">DSM 23562</strain>
    </source>
</reference>
<evidence type="ECO:0000313" key="7">
    <source>
        <dbReference type="Proteomes" id="UP000520814"/>
    </source>
</evidence>
<dbReference type="InterPro" id="IPR052387">
    <property type="entry name" value="Fibrocystin"/>
</dbReference>
<feature type="region of interest" description="Disordered" evidence="3">
    <location>
        <begin position="197"/>
        <end position="216"/>
    </location>
</feature>
<dbReference type="AlphaFoldDB" id="A0A7W9SN92"/>
<protein>
    <recommendedName>
        <fullName evidence="5">G8 domain-containing protein</fullName>
    </recommendedName>
</protein>
<evidence type="ECO:0000313" key="6">
    <source>
        <dbReference type="EMBL" id="MBB6049736.1"/>
    </source>
</evidence>
<keyword evidence="2" id="KW-0325">Glycoprotein</keyword>
<dbReference type="Pfam" id="PF24606">
    <property type="entry name" value="CEMIP_beta-hel"/>
    <property type="match status" value="1"/>
</dbReference>